<evidence type="ECO:0000313" key="8">
    <source>
        <dbReference type="EMBL" id="GAH17368.1"/>
    </source>
</evidence>
<keyword evidence="4 7" id="KW-0812">Transmembrane</keyword>
<gene>
    <name evidence="8" type="ORF">S01H4_55133</name>
</gene>
<protein>
    <recommendedName>
        <fullName evidence="9">SLC26A/SulP transporter domain-containing protein</fullName>
    </recommendedName>
</protein>
<evidence type="ECO:0000256" key="5">
    <source>
        <dbReference type="ARBA" id="ARBA00022989"/>
    </source>
</evidence>
<organism evidence="8">
    <name type="scientific">marine sediment metagenome</name>
    <dbReference type="NCBI Taxonomy" id="412755"/>
    <lineage>
        <taxon>unclassified sequences</taxon>
        <taxon>metagenomes</taxon>
        <taxon>ecological metagenomes</taxon>
    </lineage>
</organism>
<comment type="similarity">
    <text evidence="2">Belongs to the nucleobase:cation symporter-2 (NCS2) (TC 2.A.40) family.</text>
</comment>
<dbReference type="GO" id="GO:0005886">
    <property type="term" value="C:plasma membrane"/>
    <property type="evidence" value="ECO:0007669"/>
    <property type="project" value="TreeGrafter"/>
</dbReference>
<accession>X1F9A4</accession>
<evidence type="ECO:0000256" key="2">
    <source>
        <dbReference type="ARBA" id="ARBA00008821"/>
    </source>
</evidence>
<keyword evidence="3" id="KW-0813">Transport</keyword>
<feature type="transmembrane region" description="Helical" evidence="7">
    <location>
        <begin position="139"/>
        <end position="161"/>
    </location>
</feature>
<name>X1F9A4_9ZZZZ</name>
<proteinExistence type="inferred from homology"/>
<dbReference type="EMBL" id="BART01031788">
    <property type="protein sequence ID" value="GAH17368.1"/>
    <property type="molecule type" value="Genomic_DNA"/>
</dbReference>
<evidence type="ECO:0000256" key="6">
    <source>
        <dbReference type="ARBA" id="ARBA00023136"/>
    </source>
</evidence>
<feature type="transmembrane region" description="Helical" evidence="7">
    <location>
        <begin position="173"/>
        <end position="190"/>
    </location>
</feature>
<feature type="transmembrane region" description="Helical" evidence="7">
    <location>
        <begin position="112"/>
        <end position="133"/>
    </location>
</feature>
<comment type="caution">
    <text evidence="8">The sequence shown here is derived from an EMBL/GenBank/DDBJ whole genome shotgun (WGS) entry which is preliminary data.</text>
</comment>
<dbReference type="InterPro" id="IPR006043">
    <property type="entry name" value="NCS2"/>
</dbReference>
<reference evidence="8" key="1">
    <citation type="journal article" date="2014" name="Front. Microbiol.">
        <title>High frequency of phylogenetically diverse reductive dehalogenase-homologous genes in deep subseafloor sedimentary metagenomes.</title>
        <authorList>
            <person name="Kawai M."/>
            <person name="Futagami T."/>
            <person name="Toyoda A."/>
            <person name="Takaki Y."/>
            <person name="Nishi S."/>
            <person name="Hori S."/>
            <person name="Arai W."/>
            <person name="Tsubouchi T."/>
            <person name="Morono Y."/>
            <person name="Uchiyama I."/>
            <person name="Ito T."/>
            <person name="Fujiyama A."/>
            <person name="Inagaki F."/>
            <person name="Takami H."/>
        </authorList>
    </citation>
    <scope>NUCLEOTIDE SEQUENCE</scope>
    <source>
        <strain evidence="8">Expedition CK06-06</strain>
    </source>
</reference>
<sequence>MVSIPFGIIDFSIVANAPWIAVPKFVTPQFNIDAVVFLIPATVAPLIAHFGDIFAIGEVTEKDYLKEPGIHRTLLGNGAANTIAALVGGPPVRIYAEITGAVTVFKRWQPAVMVWAALFAMVLSFLGKLSALFQSIPDPVSGGILILFFGVLVVAGIKCLLKVQSELMEFRNILVVLLILVNGIGGITFSSGALTLKGVALATLTGVILNLILPDKKSPKNS</sequence>
<evidence type="ECO:0008006" key="9">
    <source>
        <dbReference type="Google" id="ProtNLM"/>
    </source>
</evidence>
<evidence type="ECO:0000256" key="7">
    <source>
        <dbReference type="SAM" id="Phobius"/>
    </source>
</evidence>
<keyword evidence="5 7" id="KW-1133">Transmembrane helix</keyword>
<keyword evidence="6 7" id="KW-0472">Membrane</keyword>
<evidence type="ECO:0000256" key="4">
    <source>
        <dbReference type="ARBA" id="ARBA00022692"/>
    </source>
</evidence>
<dbReference type="PANTHER" id="PTHR42810:SF2">
    <property type="entry name" value="PURINE PERMEASE C1399.01C-RELATED"/>
    <property type="match status" value="1"/>
</dbReference>
<evidence type="ECO:0000256" key="3">
    <source>
        <dbReference type="ARBA" id="ARBA00022448"/>
    </source>
</evidence>
<comment type="subcellular location">
    <subcellularLocation>
        <location evidence="1">Membrane</location>
        <topology evidence="1">Multi-pass membrane protein</topology>
    </subcellularLocation>
</comment>
<evidence type="ECO:0000256" key="1">
    <source>
        <dbReference type="ARBA" id="ARBA00004141"/>
    </source>
</evidence>
<dbReference type="GO" id="GO:0042907">
    <property type="term" value="F:xanthine transmembrane transporter activity"/>
    <property type="evidence" value="ECO:0007669"/>
    <property type="project" value="TreeGrafter"/>
</dbReference>
<dbReference type="PANTHER" id="PTHR42810">
    <property type="entry name" value="PURINE PERMEASE C1399.01C-RELATED"/>
    <property type="match status" value="1"/>
</dbReference>
<dbReference type="Pfam" id="PF00860">
    <property type="entry name" value="Xan_ur_permease"/>
    <property type="match status" value="1"/>
</dbReference>
<dbReference type="AlphaFoldDB" id="X1F9A4"/>